<reference evidence="14" key="3">
    <citation type="submission" date="2015-06" db="UniProtKB">
        <authorList>
            <consortium name="EnsemblMetazoa"/>
        </authorList>
    </citation>
    <scope>IDENTIFICATION</scope>
</reference>
<dbReference type="GeneID" id="20197096"/>
<dbReference type="CTD" id="20197096"/>
<keyword evidence="4" id="KW-0489">Methyltransferase</keyword>
<dbReference type="InterPro" id="IPR029063">
    <property type="entry name" value="SAM-dependent_MTases_sf"/>
</dbReference>
<dbReference type="GO" id="GO:0001510">
    <property type="term" value="P:RNA methylation"/>
    <property type="evidence" value="ECO:0007669"/>
    <property type="project" value="InterPro"/>
</dbReference>
<accession>T1EKJ6</accession>
<comment type="cofactor">
    <cofactor evidence="1">
        <name>Mg(2+)</name>
        <dbReference type="ChEBI" id="CHEBI:18420"/>
    </cofactor>
</comment>
<keyword evidence="15" id="KW-1185">Reference proteome</keyword>
<organism evidence="14 15">
    <name type="scientific">Helobdella robusta</name>
    <name type="common">Californian leech</name>
    <dbReference type="NCBI Taxonomy" id="6412"/>
    <lineage>
        <taxon>Eukaryota</taxon>
        <taxon>Metazoa</taxon>
        <taxon>Spiralia</taxon>
        <taxon>Lophotrochozoa</taxon>
        <taxon>Annelida</taxon>
        <taxon>Clitellata</taxon>
        <taxon>Hirudinea</taxon>
        <taxon>Rhynchobdellida</taxon>
        <taxon>Glossiphoniidae</taxon>
        <taxon>Helobdella</taxon>
    </lineage>
</organism>
<dbReference type="EMBL" id="AMQM01000210">
    <property type="status" value="NOT_ANNOTATED_CDS"/>
    <property type="molecule type" value="Genomic_DNA"/>
</dbReference>
<dbReference type="FunCoup" id="T1EKJ6">
    <property type="interactions" value="540"/>
</dbReference>
<dbReference type="GO" id="GO:0005634">
    <property type="term" value="C:nucleus"/>
    <property type="evidence" value="ECO:0000318"/>
    <property type="project" value="GO_Central"/>
</dbReference>
<evidence type="ECO:0000256" key="10">
    <source>
        <dbReference type="ARBA" id="ARBA00023158"/>
    </source>
</evidence>
<dbReference type="Proteomes" id="UP000015101">
    <property type="component" value="Unassembled WGS sequence"/>
</dbReference>
<dbReference type="GO" id="GO:0003723">
    <property type="term" value="F:RNA binding"/>
    <property type="evidence" value="ECO:0007669"/>
    <property type="project" value="UniProtKB-KW"/>
</dbReference>
<dbReference type="PANTHER" id="PTHR21404:SF3">
    <property type="entry name" value="SMALL RNA 2'-O-METHYLTRANSFERASE"/>
    <property type="match status" value="1"/>
</dbReference>
<comment type="catalytic activity">
    <reaction evidence="12">
        <text>small RNA 3'-end nucleotide + S-adenosyl-L-methionine = small RNA 3'-end 2'-O-methylnucleotide + S-adenosyl-L-homocysteine + H(+)</text>
        <dbReference type="Rhea" id="RHEA:37887"/>
        <dbReference type="Rhea" id="RHEA-COMP:10415"/>
        <dbReference type="Rhea" id="RHEA-COMP:10416"/>
        <dbReference type="ChEBI" id="CHEBI:15378"/>
        <dbReference type="ChEBI" id="CHEBI:57856"/>
        <dbReference type="ChEBI" id="CHEBI:59789"/>
        <dbReference type="ChEBI" id="CHEBI:74896"/>
        <dbReference type="ChEBI" id="CHEBI:74898"/>
        <dbReference type="EC" id="2.1.1.386"/>
    </reaction>
</comment>
<keyword evidence="10" id="KW-0943">RNA-mediated gene silencing</keyword>
<reference evidence="15" key="1">
    <citation type="submission" date="2012-12" db="EMBL/GenBank/DDBJ databases">
        <authorList>
            <person name="Hellsten U."/>
            <person name="Grimwood J."/>
            <person name="Chapman J.A."/>
            <person name="Shapiro H."/>
            <person name="Aerts A."/>
            <person name="Otillar R.P."/>
            <person name="Terry A.Y."/>
            <person name="Boore J.L."/>
            <person name="Simakov O."/>
            <person name="Marletaz F."/>
            <person name="Cho S.-J."/>
            <person name="Edsinger-Gonzales E."/>
            <person name="Havlak P."/>
            <person name="Kuo D.-H."/>
            <person name="Larsson T."/>
            <person name="Lv J."/>
            <person name="Arendt D."/>
            <person name="Savage R."/>
            <person name="Osoegawa K."/>
            <person name="de Jong P."/>
            <person name="Lindberg D.R."/>
            <person name="Seaver E.C."/>
            <person name="Weisblat D.A."/>
            <person name="Putnam N.H."/>
            <person name="Grigoriev I.V."/>
            <person name="Rokhsar D.S."/>
        </authorList>
    </citation>
    <scope>NUCLEOTIDE SEQUENCE</scope>
</reference>
<dbReference type="EnsemblMetazoa" id="HelroT151325">
    <property type="protein sequence ID" value="HelroP151325"/>
    <property type="gene ID" value="HelroG151325"/>
</dbReference>
<dbReference type="SUPFAM" id="SSF53335">
    <property type="entry name" value="S-adenosyl-L-methionine-dependent methyltransferases"/>
    <property type="match status" value="1"/>
</dbReference>
<comment type="similarity">
    <text evidence="2">Belongs to the methyltransferase superfamily. HEN1 family.</text>
</comment>
<evidence type="ECO:0000256" key="1">
    <source>
        <dbReference type="ARBA" id="ARBA00001946"/>
    </source>
</evidence>
<evidence type="ECO:0000313" key="15">
    <source>
        <dbReference type="Proteomes" id="UP000015101"/>
    </source>
</evidence>
<keyword evidence="9" id="KW-0694">RNA-binding</keyword>
<dbReference type="EMBL" id="KB095811">
    <property type="protein sequence ID" value="ESO12622.1"/>
    <property type="molecule type" value="Genomic_DNA"/>
</dbReference>
<evidence type="ECO:0000256" key="2">
    <source>
        <dbReference type="ARBA" id="ARBA00009026"/>
    </source>
</evidence>
<dbReference type="GO" id="GO:0008173">
    <property type="term" value="F:RNA methyltransferase activity"/>
    <property type="evidence" value="ECO:0000318"/>
    <property type="project" value="GO_Central"/>
</dbReference>
<dbReference type="InParanoid" id="T1EKJ6"/>
<evidence type="ECO:0000256" key="11">
    <source>
        <dbReference type="ARBA" id="ARBA00035025"/>
    </source>
</evidence>
<dbReference type="GO" id="GO:0030422">
    <property type="term" value="P:siRNA processing"/>
    <property type="evidence" value="ECO:0000318"/>
    <property type="project" value="GO_Central"/>
</dbReference>
<gene>
    <name evidence="14" type="primary">20197096</name>
    <name evidence="13" type="ORF">HELRODRAFT_151325</name>
</gene>
<evidence type="ECO:0000313" key="13">
    <source>
        <dbReference type="EMBL" id="ESO12622.1"/>
    </source>
</evidence>
<dbReference type="EC" id="2.1.1.386" evidence="11"/>
<dbReference type="AlphaFoldDB" id="T1EKJ6"/>
<keyword evidence="6" id="KW-0949">S-adenosyl-L-methionine</keyword>
<dbReference type="GO" id="GO:0005737">
    <property type="term" value="C:cytoplasm"/>
    <property type="evidence" value="ECO:0000318"/>
    <property type="project" value="GO_Central"/>
</dbReference>
<dbReference type="STRING" id="6412.T1EKJ6"/>
<protein>
    <recommendedName>
        <fullName evidence="3">Small RNA 2'-O-methyltransferase</fullName>
        <ecNumber evidence="11">2.1.1.386</ecNumber>
    </recommendedName>
</protein>
<sequence length="214" mass="24827">IGFKPPLYKQRNEKIVEIVKSFKDLTKIIDLGCGECRLLRSVKKLDRIEQIIGIDCNKEILEDNFYSLKPLNFQYLIPRSNPLTINIFHADFLKTDLSHLRSSNQAVILSEVIEHLNENDLPRLVKVIFYEINPDIVLISTPNADFNICFNFNKSGIKFRHFDHKFEWTRAEFSNWCNGIVSRYAYNVVYDGVGLPPVNHVSVGYCTQIAIFKK</sequence>
<evidence type="ECO:0000256" key="4">
    <source>
        <dbReference type="ARBA" id="ARBA00022603"/>
    </source>
</evidence>
<dbReference type="FunFam" id="3.40.50.150:FF:000944">
    <property type="match status" value="1"/>
</dbReference>
<evidence type="ECO:0000256" key="7">
    <source>
        <dbReference type="ARBA" id="ARBA00022723"/>
    </source>
</evidence>
<proteinExistence type="inferred from homology"/>
<dbReference type="eggNOG" id="KOG1045">
    <property type="taxonomic scope" value="Eukaryota"/>
</dbReference>
<dbReference type="GO" id="GO:0034587">
    <property type="term" value="P:piRNA processing"/>
    <property type="evidence" value="ECO:0000318"/>
    <property type="project" value="GO_Central"/>
</dbReference>
<evidence type="ECO:0000313" key="14">
    <source>
        <dbReference type="EnsemblMetazoa" id="HelroP151325"/>
    </source>
</evidence>
<evidence type="ECO:0000256" key="3">
    <source>
        <dbReference type="ARBA" id="ARBA00021330"/>
    </source>
</evidence>
<dbReference type="Gene3D" id="3.40.50.150">
    <property type="entry name" value="Vaccinia Virus protein VP39"/>
    <property type="match status" value="1"/>
</dbReference>
<dbReference type="GO" id="GO:0008171">
    <property type="term" value="F:O-methyltransferase activity"/>
    <property type="evidence" value="ECO:0000318"/>
    <property type="project" value="GO_Central"/>
</dbReference>
<name>T1EKJ6_HELRO</name>
<keyword evidence="8" id="KW-0460">Magnesium</keyword>
<keyword evidence="5" id="KW-0808">Transferase</keyword>
<dbReference type="HOGENOM" id="CLU_044646_2_0_1"/>
<evidence type="ECO:0000256" key="9">
    <source>
        <dbReference type="ARBA" id="ARBA00022884"/>
    </source>
</evidence>
<dbReference type="GO" id="GO:0046872">
    <property type="term" value="F:metal ion binding"/>
    <property type="evidence" value="ECO:0007669"/>
    <property type="project" value="UniProtKB-KW"/>
</dbReference>
<evidence type="ECO:0000256" key="6">
    <source>
        <dbReference type="ARBA" id="ARBA00022691"/>
    </source>
</evidence>
<dbReference type="PANTHER" id="PTHR21404">
    <property type="entry name" value="HEN1"/>
    <property type="match status" value="1"/>
</dbReference>
<keyword evidence="7" id="KW-0479">Metal-binding</keyword>
<dbReference type="OrthoDB" id="2154311at2759"/>
<dbReference type="InterPro" id="IPR026610">
    <property type="entry name" value="Hen1"/>
</dbReference>
<dbReference type="RefSeq" id="XP_009009342.1">
    <property type="nucleotide sequence ID" value="XM_009011094.1"/>
</dbReference>
<evidence type="ECO:0000256" key="8">
    <source>
        <dbReference type="ARBA" id="ARBA00022842"/>
    </source>
</evidence>
<evidence type="ECO:0000256" key="5">
    <source>
        <dbReference type="ARBA" id="ARBA00022679"/>
    </source>
</evidence>
<evidence type="ECO:0000256" key="12">
    <source>
        <dbReference type="ARBA" id="ARBA00048418"/>
    </source>
</evidence>
<dbReference type="GO" id="GO:0090486">
    <property type="term" value="F:small RNA 2'-O-methyltransferase activity"/>
    <property type="evidence" value="ECO:0007669"/>
    <property type="project" value="UniProtKB-EC"/>
</dbReference>
<dbReference type="OMA" id="IFRIVEC"/>
<reference evidence="13 15" key="2">
    <citation type="journal article" date="2013" name="Nature">
        <title>Insights into bilaterian evolution from three spiralian genomes.</title>
        <authorList>
            <person name="Simakov O."/>
            <person name="Marletaz F."/>
            <person name="Cho S.J."/>
            <person name="Edsinger-Gonzales E."/>
            <person name="Havlak P."/>
            <person name="Hellsten U."/>
            <person name="Kuo D.H."/>
            <person name="Larsson T."/>
            <person name="Lv J."/>
            <person name="Arendt D."/>
            <person name="Savage R."/>
            <person name="Osoegawa K."/>
            <person name="de Jong P."/>
            <person name="Grimwood J."/>
            <person name="Chapman J.A."/>
            <person name="Shapiro H."/>
            <person name="Aerts A."/>
            <person name="Otillar R.P."/>
            <person name="Terry A.Y."/>
            <person name="Boore J.L."/>
            <person name="Grigoriev I.V."/>
            <person name="Lindberg D.R."/>
            <person name="Seaver E.C."/>
            <person name="Weisblat D.A."/>
            <person name="Putnam N.H."/>
            <person name="Rokhsar D.S."/>
        </authorList>
    </citation>
    <scope>NUCLEOTIDE SEQUENCE</scope>
</reference>
<dbReference type="KEGG" id="hro:HELRODRAFT_151325"/>